<reference evidence="1 2" key="1">
    <citation type="submission" date="2021-01" db="EMBL/GenBank/DDBJ databases">
        <title>Genomic Encyclopedia of Type Strains, Phase IV (KMG-IV): sequencing the most valuable type-strain genomes for metagenomic binning, comparative biology and taxonomic classification.</title>
        <authorList>
            <person name="Goeker M."/>
        </authorList>
    </citation>
    <scope>NUCLEOTIDE SEQUENCE [LARGE SCALE GENOMIC DNA]</scope>
    <source>
        <strain evidence="1 2">DSM 23711</strain>
    </source>
</reference>
<evidence type="ECO:0000313" key="2">
    <source>
        <dbReference type="Proteomes" id="UP001296943"/>
    </source>
</evidence>
<keyword evidence="2" id="KW-1185">Reference proteome</keyword>
<name>A0ABS2MXK0_9BACI</name>
<dbReference type="RefSeq" id="WP_204498020.1">
    <property type="nucleotide sequence ID" value="NZ_JAFBDR010000004.1"/>
</dbReference>
<organism evidence="1 2">
    <name type="scientific">Aquibacillus albus</name>
    <dbReference type="NCBI Taxonomy" id="1168171"/>
    <lineage>
        <taxon>Bacteria</taxon>
        <taxon>Bacillati</taxon>
        <taxon>Bacillota</taxon>
        <taxon>Bacilli</taxon>
        <taxon>Bacillales</taxon>
        <taxon>Bacillaceae</taxon>
        <taxon>Aquibacillus</taxon>
    </lineage>
</organism>
<protein>
    <submittedName>
        <fullName evidence="1">Uncharacterized protein</fullName>
    </submittedName>
</protein>
<gene>
    <name evidence="1" type="ORF">JOC48_001073</name>
</gene>
<sequence length="157" mass="18227">MGNQINGYYDFYTVISNERKIGGVIEAEEIQLRSGESFQFPVFTNIDYSGSTFYTICFITDNCTKMIVHVDDIRSIKSPVHKRIQDIKNEYYREIKINEKVNYLKRLCQADQGAYTKPFVEEAKLVIDDIGYKNVENLNDVNIKLLTKSEDKVFKIA</sequence>
<proteinExistence type="predicted"/>
<dbReference type="EMBL" id="JAFBDR010000004">
    <property type="protein sequence ID" value="MBM7570595.1"/>
    <property type="molecule type" value="Genomic_DNA"/>
</dbReference>
<dbReference type="Proteomes" id="UP001296943">
    <property type="component" value="Unassembled WGS sequence"/>
</dbReference>
<accession>A0ABS2MXK0</accession>
<evidence type="ECO:0000313" key="1">
    <source>
        <dbReference type="EMBL" id="MBM7570595.1"/>
    </source>
</evidence>
<comment type="caution">
    <text evidence="1">The sequence shown here is derived from an EMBL/GenBank/DDBJ whole genome shotgun (WGS) entry which is preliminary data.</text>
</comment>